<dbReference type="InterPro" id="IPR011701">
    <property type="entry name" value="MFS"/>
</dbReference>
<dbReference type="Pfam" id="PF07690">
    <property type="entry name" value="MFS_1"/>
    <property type="match status" value="1"/>
</dbReference>
<reference evidence="7" key="1">
    <citation type="thesis" date="2021" institute="BYU ScholarsArchive" country="Provo, UT, USA">
        <title>Applications of and Algorithms for Genome Assembly and Genomic Analyses with an Emphasis on Marine Teleosts.</title>
        <authorList>
            <person name="Pickett B.D."/>
        </authorList>
    </citation>
    <scope>NUCLEOTIDE SEQUENCE</scope>
    <source>
        <strain evidence="7">HI-2016</strain>
    </source>
</reference>
<evidence type="ECO:0000256" key="1">
    <source>
        <dbReference type="ARBA" id="ARBA00004141"/>
    </source>
</evidence>
<dbReference type="GO" id="GO:0016020">
    <property type="term" value="C:membrane"/>
    <property type="evidence" value="ECO:0007669"/>
    <property type="project" value="UniProtKB-SubCell"/>
</dbReference>
<evidence type="ECO:0000256" key="5">
    <source>
        <dbReference type="ARBA" id="ARBA00038227"/>
    </source>
</evidence>
<comment type="similarity">
    <text evidence="5">Belongs to the major facilitator superfamily. SLC46A family.</text>
</comment>
<gene>
    <name evidence="7" type="ORF">JZ751_024675</name>
</gene>
<sequence>MGCFLSLVEPVVIVSTVGNSFYGTALTLAVYNRTLEQTGGQTDQAQALSSHFFLVNSCVTSLLSFVATALLGWLADRHGPRVLLVVPQIGYFLSKFFLLAFVLLRLPLSVLYVEAVVHGLCGGGPAFWGGVISLAALSSDQEQRSLKLNVVDFCSGVAGVVGGLLSGYMYQWGQSGVVLVLMGLLLCAGALLYSVFLFSYPKPSGREGAGHTALSQEPPWMDRVGVALHFSAMALFMLGMCGAENMLSLYVLKPPLSWDSVWLGYGRAATSAMYLTSFLGVLVLSRPLGDTMLILLGIQSALAVTEVVSTMVFASIYPLTLGWYSGFIFLLSCAISYLSVVPILYLNWRGIRQGYTPIAGTDQLQHPFNTGES</sequence>
<evidence type="ECO:0000313" key="8">
    <source>
        <dbReference type="Proteomes" id="UP000824540"/>
    </source>
</evidence>
<feature type="transmembrane region" description="Helical" evidence="6">
    <location>
        <begin position="51"/>
        <end position="75"/>
    </location>
</feature>
<dbReference type="EMBL" id="JAFBMS010000007">
    <property type="protein sequence ID" value="KAG9350786.1"/>
    <property type="molecule type" value="Genomic_DNA"/>
</dbReference>
<evidence type="ECO:0000313" key="7">
    <source>
        <dbReference type="EMBL" id="KAG9350786.1"/>
    </source>
</evidence>
<dbReference type="InterPro" id="IPR036259">
    <property type="entry name" value="MFS_trans_sf"/>
</dbReference>
<dbReference type="GO" id="GO:0022857">
    <property type="term" value="F:transmembrane transporter activity"/>
    <property type="evidence" value="ECO:0007669"/>
    <property type="project" value="InterPro"/>
</dbReference>
<organism evidence="7 8">
    <name type="scientific">Albula glossodonta</name>
    <name type="common">roundjaw bonefish</name>
    <dbReference type="NCBI Taxonomy" id="121402"/>
    <lineage>
        <taxon>Eukaryota</taxon>
        <taxon>Metazoa</taxon>
        <taxon>Chordata</taxon>
        <taxon>Craniata</taxon>
        <taxon>Vertebrata</taxon>
        <taxon>Euteleostomi</taxon>
        <taxon>Actinopterygii</taxon>
        <taxon>Neopterygii</taxon>
        <taxon>Teleostei</taxon>
        <taxon>Albuliformes</taxon>
        <taxon>Albulidae</taxon>
        <taxon>Albula</taxon>
    </lineage>
</organism>
<feature type="transmembrane region" description="Helical" evidence="6">
    <location>
        <begin position="12"/>
        <end position="31"/>
    </location>
</feature>
<keyword evidence="3 6" id="KW-1133">Transmembrane helix</keyword>
<dbReference type="AlphaFoldDB" id="A0A8T2PGD3"/>
<evidence type="ECO:0000256" key="2">
    <source>
        <dbReference type="ARBA" id="ARBA00022692"/>
    </source>
</evidence>
<dbReference type="PANTHER" id="PTHR23507:SF36">
    <property type="entry name" value="THYMIC STROMAL COTRANSPORTER HOMOLOG ISOFORM X2"/>
    <property type="match status" value="1"/>
</dbReference>
<keyword evidence="8" id="KW-1185">Reference proteome</keyword>
<protein>
    <submittedName>
        <fullName evidence="7">Uncharacterized protein</fullName>
    </submittedName>
</protein>
<evidence type="ECO:0000256" key="3">
    <source>
        <dbReference type="ARBA" id="ARBA00022989"/>
    </source>
</evidence>
<keyword evidence="2 6" id="KW-0812">Transmembrane</keyword>
<comment type="caution">
    <text evidence="7">The sequence shown here is derived from an EMBL/GenBank/DDBJ whole genome shotgun (WGS) entry which is preliminary data.</text>
</comment>
<proteinExistence type="inferred from homology"/>
<dbReference type="Gene3D" id="1.20.1250.20">
    <property type="entry name" value="MFS general substrate transporter like domains"/>
    <property type="match status" value="1"/>
</dbReference>
<feature type="transmembrane region" description="Helical" evidence="6">
    <location>
        <begin position="226"/>
        <end position="252"/>
    </location>
</feature>
<feature type="transmembrane region" description="Helical" evidence="6">
    <location>
        <begin position="323"/>
        <end position="346"/>
    </location>
</feature>
<evidence type="ECO:0000256" key="4">
    <source>
        <dbReference type="ARBA" id="ARBA00023136"/>
    </source>
</evidence>
<feature type="transmembrane region" description="Helical" evidence="6">
    <location>
        <begin position="116"/>
        <end position="138"/>
    </location>
</feature>
<evidence type="ECO:0000256" key="6">
    <source>
        <dbReference type="SAM" id="Phobius"/>
    </source>
</evidence>
<accession>A0A8T2PGD3</accession>
<feature type="transmembrane region" description="Helical" evidence="6">
    <location>
        <begin position="150"/>
        <end position="170"/>
    </location>
</feature>
<feature type="transmembrane region" description="Helical" evidence="6">
    <location>
        <begin position="292"/>
        <end position="317"/>
    </location>
</feature>
<name>A0A8T2PGD3_9TELE</name>
<keyword evidence="4 6" id="KW-0472">Membrane</keyword>
<dbReference type="SUPFAM" id="SSF103473">
    <property type="entry name" value="MFS general substrate transporter"/>
    <property type="match status" value="1"/>
</dbReference>
<feature type="transmembrane region" description="Helical" evidence="6">
    <location>
        <begin position="82"/>
        <end position="104"/>
    </location>
</feature>
<feature type="transmembrane region" description="Helical" evidence="6">
    <location>
        <begin position="176"/>
        <end position="198"/>
    </location>
</feature>
<feature type="transmembrane region" description="Helical" evidence="6">
    <location>
        <begin position="264"/>
        <end position="285"/>
    </location>
</feature>
<dbReference type="Proteomes" id="UP000824540">
    <property type="component" value="Unassembled WGS sequence"/>
</dbReference>
<comment type="subcellular location">
    <subcellularLocation>
        <location evidence="1">Membrane</location>
        <topology evidence="1">Multi-pass membrane protein</topology>
    </subcellularLocation>
</comment>
<dbReference type="OrthoDB" id="430300at2759"/>
<dbReference type="PANTHER" id="PTHR23507">
    <property type="entry name" value="ZGC:174356"/>
    <property type="match status" value="1"/>
</dbReference>